<sequence>MEIQATETTEKSAPVISTETTETVDQSTLPVVDRPQTTETLEQANMLPAETSPPQVTNTQATEQTSLHEVTNKHETAPSGESTPPPVTDTQTTKTVDQSTLPPLEDTKTTETVEHSVMASDVIDNSHDNLIASPENQQGREMRQETAEEEEEEVRSVLKVIAATGEFWYDWEKLRSMLSLHLKQVISEYPQAKMTTEEQKASLGETHAELVKRLDDALHSFIDGPPFTLQRLSEIILDARSLYPNLSKLALALEKNLSVTSTLTISTNPYPPSLITTPNGPNKVIEDPNPNPQLQSDTVMENGALSVAMTADRDKIMTEVDADVSDVMTMDMETTEKPSESSPMTTDIVGCSEAQKYLTPQTIVSLVKGLLRCETILHYYLTTLLCTPKKIKMETENSEASSKQKVKMMKKDLIDDHNHGALSDYGGGGGGDGNVKKKKGGGGSSSGTRCCQGDNCTADLSEAKQYHRRHKVCELHAKAQAVIVGGLHQRFCQQCSRFHELSEFDDAKRSCRRRLAGHNERRRKSSTEFKGNRREVVVYGEIDDRGRFQDGGGRECDI</sequence>
<reference evidence="1 2" key="2">
    <citation type="journal article" date="2022" name="Mol. Ecol. Resour.">
        <title>The genomes of chicory, endive, great burdock and yacon provide insights into Asteraceae paleo-polyploidization history and plant inulin production.</title>
        <authorList>
            <person name="Fan W."/>
            <person name="Wang S."/>
            <person name="Wang H."/>
            <person name="Wang A."/>
            <person name="Jiang F."/>
            <person name="Liu H."/>
            <person name="Zhao H."/>
            <person name="Xu D."/>
            <person name="Zhang Y."/>
        </authorList>
    </citation>
    <scope>NUCLEOTIDE SEQUENCE [LARGE SCALE GENOMIC DNA]</scope>
    <source>
        <strain evidence="2">cv. Yunnan</strain>
        <tissue evidence="1">Leaves</tissue>
    </source>
</reference>
<reference evidence="2" key="1">
    <citation type="journal article" date="2022" name="Mol. Ecol. Resour.">
        <title>The genomes of chicory, endive, great burdock and yacon provide insights into Asteraceae palaeo-polyploidization history and plant inulin production.</title>
        <authorList>
            <person name="Fan W."/>
            <person name="Wang S."/>
            <person name="Wang H."/>
            <person name="Wang A."/>
            <person name="Jiang F."/>
            <person name="Liu H."/>
            <person name="Zhao H."/>
            <person name="Xu D."/>
            <person name="Zhang Y."/>
        </authorList>
    </citation>
    <scope>NUCLEOTIDE SEQUENCE [LARGE SCALE GENOMIC DNA]</scope>
    <source>
        <strain evidence="2">cv. Yunnan</strain>
    </source>
</reference>
<proteinExistence type="predicted"/>
<protein>
    <submittedName>
        <fullName evidence="1">Uncharacterized protein</fullName>
    </submittedName>
</protein>
<keyword evidence="2" id="KW-1185">Reference proteome</keyword>
<comment type="caution">
    <text evidence="1">The sequence shown here is derived from an EMBL/GenBank/DDBJ whole genome shotgun (WGS) entry which is preliminary data.</text>
</comment>
<accession>A0ACB9IXR4</accession>
<evidence type="ECO:0000313" key="2">
    <source>
        <dbReference type="Proteomes" id="UP001056120"/>
    </source>
</evidence>
<evidence type="ECO:0000313" key="1">
    <source>
        <dbReference type="EMBL" id="KAI3812268.1"/>
    </source>
</evidence>
<gene>
    <name evidence="1" type="ORF">L1987_16975</name>
</gene>
<dbReference type="EMBL" id="CM042023">
    <property type="protein sequence ID" value="KAI3812268.1"/>
    <property type="molecule type" value="Genomic_DNA"/>
</dbReference>
<dbReference type="Proteomes" id="UP001056120">
    <property type="component" value="Linkage Group LG06"/>
</dbReference>
<organism evidence="1 2">
    <name type="scientific">Smallanthus sonchifolius</name>
    <dbReference type="NCBI Taxonomy" id="185202"/>
    <lineage>
        <taxon>Eukaryota</taxon>
        <taxon>Viridiplantae</taxon>
        <taxon>Streptophyta</taxon>
        <taxon>Embryophyta</taxon>
        <taxon>Tracheophyta</taxon>
        <taxon>Spermatophyta</taxon>
        <taxon>Magnoliopsida</taxon>
        <taxon>eudicotyledons</taxon>
        <taxon>Gunneridae</taxon>
        <taxon>Pentapetalae</taxon>
        <taxon>asterids</taxon>
        <taxon>campanulids</taxon>
        <taxon>Asterales</taxon>
        <taxon>Asteraceae</taxon>
        <taxon>Asteroideae</taxon>
        <taxon>Heliantheae alliance</taxon>
        <taxon>Millerieae</taxon>
        <taxon>Smallanthus</taxon>
    </lineage>
</organism>
<name>A0ACB9IXR4_9ASTR</name>